<reference evidence="2" key="1">
    <citation type="submission" date="2021-03" db="EMBL/GenBank/DDBJ databases">
        <authorList>
            <person name="Palmer J.M."/>
        </authorList>
    </citation>
    <scope>NUCLEOTIDE SEQUENCE</scope>
    <source>
        <strain evidence="2">ARV_011</strain>
    </source>
</reference>
<dbReference type="EMBL" id="JAHMUF010000006">
    <property type="protein sequence ID" value="KAG7194817.1"/>
    <property type="molecule type" value="Genomic_DNA"/>
</dbReference>
<accession>A0A9P7VBE4</accession>
<name>A0A9P7VBE4_9ASCO</name>
<gene>
    <name evidence="2" type="ORF">KQ657_004498</name>
</gene>
<organism evidence="2 3">
    <name type="scientific">Scheffersomyces spartinae</name>
    <dbReference type="NCBI Taxonomy" id="45513"/>
    <lineage>
        <taxon>Eukaryota</taxon>
        <taxon>Fungi</taxon>
        <taxon>Dikarya</taxon>
        <taxon>Ascomycota</taxon>
        <taxon>Saccharomycotina</taxon>
        <taxon>Pichiomycetes</taxon>
        <taxon>Debaryomycetaceae</taxon>
        <taxon>Scheffersomyces</taxon>
    </lineage>
</organism>
<dbReference type="AlphaFoldDB" id="A0A9P7VBE4"/>
<keyword evidence="3" id="KW-1185">Reference proteome</keyword>
<feature type="region of interest" description="Disordered" evidence="1">
    <location>
        <begin position="145"/>
        <end position="172"/>
    </location>
</feature>
<sequence>MDLSALSSDLPSTKAVSEASVKELAQELTVEFKNAAKAVAGLYNVAASANKTLGNDSTSTAKSAAALKQDFSDTAKSVASLYRLANTSTVLYRLKGYLDCLDEILEIIENGEDLENWVLTRKAEISNLHKADSSKLTNPVLLPNSHEPQIDNNQHNNNNTSSMNNANSTGSTILSSDNIEDFSIPQDFEFKMPDSLAVSHHFRLSHPPMSVQHSKNQIVQRKMMLNEIANRKRSLQINSQLPQENEHESDEHSNSEEESIRLDTFEGEESRKRRRLNECRSSLTSDED</sequence>
<evidence type="ECO:0000313" key="3">
    <source>
        <dbReference type="Proteomes" id="UP000790833"/>
    </source>
</evidence>
<comment type="caution">
    <text evidence="2">The sequence shown here is derived from an EMBL/GenBank/DDBJ whole genome shotgun (WGS) entry which is preliminary data.</text>
</comment>
<feature type="region of interest" description="Disordered" evidence="1">
    <location>
        <begin position="238"/>
        <end position="288"/>
    </location>
</feature>
<dbReference type="Proteomes" id="UP000790833">
    <property type="component" value="Unassembled WGS sequence"/>
</dbReference>
<feature type="compositionally biased region" description="Low complexity" evidence="1">
    <location>
        <begin position="152"/>
        <end position="172"/>
    </location>
</feature>
<dbReference type="RefSeq" id="XP_043050364.1">
    <property type="nucleotide sequence ID" value="XM_043195167.1"/>
</dbReference>
<evidence type="ECO:0000313" key="2">
    <source>
        <dbReference type="EMBL" id="KAG7194817.1"/>
    </source>
</evidence>
<proteinExistence type="predicted"/>
<dbReference type="OrthoDB" id="21418at2759"/>
<feature type="compositionally biased region" description="Polar residues" evidence="1">
    <location>
        <begin position="279"/>
        <end position="288"/>
    </location>
</feature>
<protein>
    <submittedName>
        <fullName evidence="2">Uncharacterized protein</fullName>
    </submittedName>
</protein>
<dbReference type="PANTHER" id="PTHR38645">
    <property type="entry name" value="CHROMOSOME 9, WHOLE GENOME SHOTGUN SEQUENCE"/>
    <property type="match status" value="1"/>
</dbReference>
<dbReference type="Pfam" id="PF15251">
    <property type="entry name" value="TAPR1-like"/>
    <property type="match status" value="1"/>
</dbReference>
<dbReference type="GeneID" id="66117872"/>
<dbReference type="InterPro" id="IPR029196">
    <property type="entry name" value="HAPSTR1-like"/>
</dbReference>
<dbReference type="PANTHER" id="PTHR38645:SF1">
    <property type="entry name" value="YALI0F12243P"/>
    <property type="match status" value="1"/>
</dbReference>
<feature type="compositionally biased region" description="Basic and acidic residues" evidence="1">
    <location>
        <begin position="244"/>
        <end position="271"/>
    </location>
</feature>
<evidence type="ECO:0000256" key="1">
    <source>
        <dbReference type="SAM" id="MobiDB-lite"/>
    </source>
</evidence>